<name>A0A916YL28_9BACL</name>
<gene>
    <name evidence="7" type="primary">prpB</name>
    <name evidence="7" type="ORF">GCM10010911_04150</name>
</gene>
<dbReference type="InterPro" id="IPR012695">
    <property type="entry name" value="PrpB"/>
</dbReference>
<evidence type="ECO:0000256" key="6">
    <source>
        <dbReference type="RuleBase" id="RU361121"/>
    </source>
</evidence>
<evidence type="ECO:0000256" key="4">
    <source>
        <dbReference type="ARBA" id="ARBA00022842"/>
    </source>
</evidence>
<dbReference type="CDD" id="cd00377">
    <property type="entry name" value="ICL_PEPM"/>
    <property type="match status" value="1"/>
</dbReference>
<dbReference type="Proteomes" id="UP000612456">
    <property type="component" value="Unassembled WGS sequence"/>
</dbReference>
<evidence type="ECO:0000313" key="8">
    <source>
        <dbReference type="Proteomes" id="UP000612456"/>
    </source>
</evidence>
<dbReference type="InterPro" id="IPR039556">
    <property type="entry name" value="ICL/PEPM"/>
</dbReference>
<dbReference type="Gene3D" id="3.20.20.60">
    <property type="entry name" value="Phosphoenolpyruvate-binding domains"/>
    <property type="match status" value="1"/>
</dbReference>
<comment type="cofactor">
    <cofactor evidence="1">
        <name>Mg(2+)</name>
        <dbReference type="ChEBI" id="CHEBI:18420"/>
    </cofactor>
</comment>
<keyword evidence="4" id="KW-0460">Magnesium</keyword>
<accession>A0A916YL28</accession>
<dbReference type="InterPro" id="IPR040442">
    <property type="entry name" value="Pyrv_kinase-like_dom_sf"/>
</dbReference>
<dbReference type="PANTHER" id="PTHR42905:SF5">
    <property type="entry name" value="CARBOXYVINYL-CARBOXYPHOSPHONATE PHOSPHORYLMUTASE, CHLOROPLASTIC"/>
    <property type="match status" value="1"/>
</dbReference>
<dbReference type="PANTHER" id="PTHR42905">
    <property type="entry name" value="PHOSPHOENOLPYRUVATE CARBOXYLASE"/>
    <property type="match status" value="1"/>
</dbReference>
<dbReference type="GO" id="GO:0019629">
    <property type="term" value="P:propionate catabolic process, 2-methylcitrate cycle"/>
    <property type="evidence" value="ECO:0007669"/>
    <property type="project" value="InterPro"/>
</dbReference>
<comment type="catalytic activity">
    <reaction evidence="6">
        <text>(2S,3R)-3-hydroxybutane-1,2,3-tricarboxylate = pyruvate + succinate</text>
        <dbReference type="Rhea" id="RHEA:16809"/>
        <dbReference type="ChEBI" id="CHEBI:15361"/>
        <dbReference type="ChEBI" id="CHEBI:30031"/>
        <dbReference type="ChEBI" id="CHEBI:57429"/>
        <dbReference type="EC" id="4.1.3.30"/>
    </reaction>
</comment>
<comment type="pathway">
    <text evidence="6">Organic acid metabolism; propanoate degradation.</text>
</comment>
<dbReference type="SUPFAM" id="SSF51621">
    <property type="entry name" value="Phosphoenolpyruvate/pyruvate domain"/>
    <property type="match status" value="1"/>
</dbReference>
<dbReference type="AlphaFoldDB" id="A0A916YL28"/>
<keyword evidence="5 6" id="KW-0456">Lyase</keyword>
<organism evidence="7 8">
    <name type="scientific">Paenibacillus nasutitermitis</name>
    <dbReference type="NCBI Taxonomy" id="1652958"/>
    <lineage>
        <taxon>Bacteria</taxon>
        <taxon>Bacillati</taxon>
        <taxon>Bacillota</taxon>
        <taxon>Bacilli</taxon>
        <taxon>Bacillales</taxon>
        <taxon>Paenibacillaceae</taxon>
        <taxon>Paenibacillus</taxon>
    </lineage>
</organism>
<proteinExistence type="inferred from homology"/>
<evidence type="ECO:0000256" key="5">
    <source>
        <dbReference type="ARBA" id="ARBA00023239"/>
    </source>
</evidence>
<reference evidence="7" key="1">
    <citation type="journal article" date="2014" name="Int. J. Syst. Evol. Microbiol.">
        <title>Complete genome sequence of Corynebacterium casei LMG S-19264T (=DSM 44701T), isolated from a smear-ripened cheese.</title>
        <authorList>
            <consortium name="US DOE Joint Genome Institute (JGI-PGF)"/>
            <person name="Walter F."/>
            <person name="Albersmeier A."/>
            <person name="Kalinowski J."/>
            <person name="Ruckert C."/>
        </authorList>
    </citation>
    <scope>NUCLEOTIDE SEQUENCE</scope>
    <source>
        <strain evidence="7">CGMCC 1.15178</strain>
    </source>
</reference>
<sequence length="314" mass="35027">MIAKKIVLGWTTMSWLIEQEPEQKDLAARFLQRMDSGPIMKIPGAHDGMAARIAKQFEFEAIYLSGAAYSASRGLPDLGLIYSNEVADRARELIRSSGLPLLVDIDTGFGGILNAARTAKEMLEAKVAAVQIEDQEMPKKCGHLNGKRLVSIEEMQQKISIIKEMCPSLVVIARTDAKGVEGMESAIDRASHYMAAGADGIFPEALENEQEFRRFRAAVDCPLLANMTEFGKTPYFTADQFQSWGYNMVIYPVTSLRVAAKAYERVFTEISRTGTQVQSLDDMQTRKELYDTIRYDEYEKLDGKIAQREGGDAK</sequence>
<keyword evidence="3" id="KW-0479">Metal-binding</keyword>
<dbReference type="GO" id="GO:0046421">
    <property type="term" value="F:methylisocitrate lyase activity"/>
    <property type="evidence" value="ECO:0007669"/>
    <property type="project" value="UniProtKB-EC"/>
</dbReference>
<dbReference type="PROSITE" id="PS00161">
    <property type="entry name" value="ISOCITRATE_LYASE"/>
    <property type="match status" value="1"/>
</dbReference>
<keyword evidence="8" id="KW-1185">Reference proteome</keyword>
<dbReference type="NCBIfam" id="TIGR02317">
    <property type="entry name" value="prpB"/>
    <property type="match status" value="1"/>
</dbReference>
<dbReference type="EC" id="4.1.3.30" evidence="6"/>
<dbReference type="GO" id="GO:0046872">
    <property type="term" value="F:metal ion binding"/>
    <property type="evidence" value="ECO:0007669"/>
    <property type="project" value="UniProtKB-KW"/>
</dbReference>
<comment type="function">
    <text evidence="6">Catalyzes the thermodynamically favored C-C bond cleavage of (2R,3S)-2-methylisocitrate to yield pyruvate and succinate.</text>
</comment>
<evidence type="ECO:0000256" key="1">
    <source>
        <dbReference type="ARBA" id="ARBA00001946"/>
    </source>
</evidence>
<protein>
    <recommendedName>
        <fullName evidence="6">Methylisocitrate lyase</fullName>
        <ecNumber evidence="6">4.1.3.30</ecNumber>
    </recommendedName>
</protein>
<evidence type="ECO:0000256" key="2">
    <source>
        <dbReference type="ARBA" id="ARBA00009282"/>
    </source>
</evidence>
<comment type="similarity">
    <text evidence="2 6">Belongs to the isocitrate lyase/PEP mutase superfamily. Methylisocitrate lyase family.</text>
</comment>
<dbReference type="Pfam" id="PF13714">
    <property type="entry name" value="PEP_mutase"/>
    <property type="match status" value="1"/>
</dbReference>
<dbReference type="InterPro" id="IPR018523">
    <property type="entry name" value="Isocitrate_lyase_ph_CS"/>
</dbReference>
<dbReference type="EMBL" id="BMHP01000001">
    <property type="protein sequence ID" value="GGD49784.1"/>
    <property type="molecule type" value="Genomic_DNA"/>
</dbReference>
<evidence type="ECO:0000313" key="7">
    <source>
        <dbReference type="EMBL" id="GGD49784.1"/>
    </source>
</evidence>
<dbReference type="InterPro" id="IPR015813">
    <property type="entry name" value="Pyrv/PenolPyrv_kinase-like_dom"/>
</dbReference>
<reference evidence="7" key="2">
    <citation type="submission" date="2020-09" db="EMBL/GenBank/DDBJ databases">
        <authorList>
            <person name="Sun Q."/>
            <person name="Zhou Y."/>
        </authorList>
    </citation>
    <scope>NUCLEOTIDE SEQUENCE</scope>
    <source>
        <strain evidence="7">CGMCC 1.15178</strain>
    </source>
</reference>
<comment type="caution">
    <text evidence="7">The sequence shown here is derived from an EMBL/GenBank/DDBJ whole genome shotgun (WGS) entry which is preliminary data.</text>
</comment>
<evidence type="ECO:0000256" key="3">
    <source>
        <dbReference type="ARBA" id="ARBA00022723"/>
    </source>
</evidence>